<gene>
    <name evidence="2" type="ORF">SAMN05444406_10517</name>
</gene>
<name>A0A1I5TQT6_9FIRM</name>
<dbReference type="AlphaFoldDB" id="A0A1I5TQT6"/>
<feature type="transmembrane region" description="Helical" evidence="1">
    <location>
        <begin position="38"/>
        <end position="59"/>
    </location>
</feature>
<feature type="transmembrane region" description="Helical" evidence="1">
    <location>
        <begin position="6"/>
        <end position="26"/>
    </location>
</feature>
<organism evidence="2 3">
    <name type="scientific">Caldicoprobacter faecalis</name>
    <dbReference type="NCBI Taxonomy" id="937334"/>
    <lineage>
        <taxon>Bacteria</taxon>
        <taxon>Bacillati</taxon>
        <taxon>Bacillota</taxon>
        <taxon>Clostridia</taxon>
        <taxon>Caldicoprobacterales</taxon>
        <taxon>Caldicoprobacteraceae</taxon>
        <taxon>Caldicoprobacter</taxon>
    </lineage>
</organism>
<keyword evidence="3" id="KW-1185">Reference proteome</keyword>
<evidence type="ECO:0000313" key="2">
    <source>
        <dbReference type="EMBL" id="SFP85348.1"/>
    </source>
</evidence>
<sequence>MEPYYLEGLIFAVPFIAFGLVTFFTVNEKLKMGISSAITAVLIVVLGFTSLLAFIYIAVDVATTTINDTDKYQRVLKVTGYPDNPLIQHFTEKIPGDAKNIVFQYYPGFLQGGTLWGLRFQADPNSIENYIYRLSKMAKCIGKPKDSQAQSNGIFSGTFTSLGYFDLPEDFIIFVIYSKSYKPDDWNHGQLSLAAVSQQRNEVIFLAEDW</sequence>
<keyword evidence="1" id="KW-1133">Transmembrane helix</keyword>
<evidence type="ECO:0000313" key="3">
    <source>
        <dbReference type="Proteomes" id="UP000198577"/>
    </source>
</evidence>
<keyword evidence="1" id="KW-0472">Membrane</keyword>
<reference evidence="2 3" key="1">
    <citation type="submission" date="2016-10" db="EMBL/GenBank/DDBJ databases">
        <authorList>
            <person name="de Groot N.N."/>
        </authorList>
    </citation>
    <scope>NUCLEOTIDE SEQUENCE [LARGE SCALE GENOMIC DNA]</scope>
    <source>
        <strain evidence="2 3">DSM 20678</strain>
    </source>
</reference>
<evidence type="ECO:0000256" key="1">
    <source>
        <dbReference type="SAM" id="Phobius"/>
    </source>
</evidence>
<keyword evidence="1" id="KW-0812">Transmembrane</keyword>
<proteinExistence type="predicted"/>
<dbReference type="EMBL" id="FOXR01000005">
    <property type="protein sequence ID" value="SFP85348.1"/>
    <property type="molecule type" value="Genomic_DNA"/>
</dbReference>
<protein>
    <submittedName>
        <fullName evidence="2">Uncharacterized protein</fullName>
    </submittedName>
</protein>
<accession>A0A1I5TQT6</accession>
<dbReference type="Proteomes" id="UP000198577">
    <property type="component" value="Unassembled WGS sequence"/>
</dbReference>